<sequence>MDEMIELAERAWARAIYKSVMPQKEFDFDRVISAPEVKAKKMDGNFRGWIDATRYPVVTGTILGDFKDSPSIVESTFTLGELIPGKIEGFWLVEDVGADALVGS</sequence>
<name>A0A6M3IGC7_9ZZZZ</name>
<proteinExistence type="predicted"/>
<dbReference type="AlphaFoldDB" id="A0A6M3IGC7"/>
<dbReference type="EMBL" id="MT142291">
    <property type="protein sequence ID" value="QJA77589.1"/>
    <property type="molecule type" value="Genomic_DNA"/>
</dbReference>
<dbReference type="EMBL" id="MT141225">
    <property type="protein sequence ID" value="QJA56536.1"/>
    <property type="molecule type" value="Genomic_DNA"/>
</dbReference>
<accession>A0A6M3IGC7</accession>
<evidence type="ECO:0000313" key="1">
    <source>
        <dbReference type="EMBL" id="QJA56536.1"/>
    </source>
</evidence>
<organism evidence="1">
    <name type="scientific">viral metagenome</name>
    <dbReference type="NCBI Taxonomy" id="1070528"/>
    <lineage>
        <taxon>unclassified sequences</taxon>
        <taxon>metagenomes</taxon>
        <taxon>organismal metagenomes</taxon>
    </lineage>
</organism>
<protein>
    <submittedName>
        <fullName evidence="1">Uncharacterized protein</fullName>
    </submittedName>
</protein>
<reference evidence="1" key="1">
    <citation type="submission" date="2020-03" db="EMBL/GenBank/DDBJ databases">
        <title>The deep terrestrial virosphere.</title>
        <authorList>
            <person name="Holmfeldt K."/>
            <person name="Nilsson E."/>
            <person name="Simone D."/>
            <person name="Lopez-Fernandez M."/>
            <person name="Wu X."/>
            <person name="de Brujin I."/>
            <person name="Lundin D."/>
            <person name="Andersson A."/>
            <person name="Bertilsson S."/>
            <person name="Dopson M."/>
        </authorList>
    </citation>
    <scope>NUCLEOTIDE SEQUENCE</scope>
    <source>
        <strain evidence="2">MM415A01270</strain>
        <strain evidence="1">MM415B01828</strain>
    </source>
</reference>
<evidence type="ECO:0000313" key="2">
    <source>
        <dbReference type="EMBL" id="QJA77589.1"/>
    </source>
</evidence>
<gene>
    <name evidence="2" type="ORF">MM415A01270_0002</name>
    <name evidence="1" type="ORF">MM415B01828_0002</name>
</gene>